<gene>
    <name evidence="2" type="ORF">ACFQ00_13705</name>
</gene>
<proteinExistence type="predicted"/>
<dbReference type="InterPro" id="IPR007138">
    <property type="entry name" value="ABM_dom"/>
</dbReference>
<evidence type="ECO:0000313" key="3">
    <source>
        <dbReference type="Proteomes" id="UP001597124"/>
    </source>
</evidence>
<keyword evidence="2" id="KW-0560">Oxidoreductase</keyword>
<accession>A0ABW3C5I0</accession>
<dbReference type="PANTHER" id="PTHR33336:SF3">
    <property type="entry name" value="ABM DOMAIN-CONTAINING PROTEIN"/>
    <property type="match status" value="1"/>
</dbReference>
<reference evidence="3" key="1">
    <citation type="journal article" date="2019" name="Int. J. Syst. Evol. Microbiol.">
        <title>The Global Catalogue of Microorganisms (GCM) 10K type strain sequencing project: providing services to taxonomists for standard genome sequencing and annotation.</title>
        <authorList>
            <consortium name="The Broad Institute Genomics Platform"/>
            <consortium name="The Broad Institute Genome Sequencing Center for Infectious Disease"/>
            <person name="Wu L."/>
            <person name="Ma J."/>
        </authorList>
    </citation>
    <scope>NUCLEOTIDE SEQUENCE [LARGE SCALE GENOMIC DNA]</scope>
    <source>
        <strain evidence="3">CCUG 52537</strain>
    </source>
</reference>
<organism evidence="2 3">
    <name type="scientific">Sphingosinicella xenopeptidilytica</name>
    <dbReference type="NCBI Taxonomy" id="364098"/>
    <lineage>
        <taxon>Bacteria</taxon>
        <taxon>Pseudomonadati</taxon>
        <taxon>Pseudomonadota</taxon>
        <taxon>Alphaproteobacteria</taxon>
        <taxon>Sphingomonadales</taxon>
        <taxon>Sphingosinicellaceae</taxon>
        <taxon>Sphingosinicella</taxon>
    </lineage>
</organism>
<dbReference type="GO" id="GO:0004497">
    <property type="term" value="F:monooxygenase activity"/>
    <property type="evidence" value="ECO:0007669"/>
    <property type="project" value="UniProtKB-KW"/>
</dbReference>
<dbReference type="Pfam" id="PF03992">
    <property type="entry name" value="ABM"/>
    <property type="match status" value="1"/>
</dbReference>
<dbReference type="EC" id="1.-.-.-" evidence="2"/>
<evidence type="ECO:0000313" key="2">
    <source>
        <dbReference type="EMBL" id="MFD0849387.1"/>
    </source>
</evidence>
<dbReference type="InterPro" id="IPR050744">
    <property type="entry name" value="AI-2_Isomerase_LsrG"/>
</dbReference>
<protein>
    <submittedName>
        <fullName evidence="2">Quinol monooxygenase</fullName>
        <ecNumber evidence="2">1.-.-.-</ecNumber>
    </submittedName>
</protein>
<name>A0ABW3C5I0_SPHXN</name>
<comment type="caution">
    <text evidence="2">The sequence shown here is derived from an EMBL/GenBank/DDBJ whole genome shotgun (WGS) entry which is preliminary data.</text>
</comment>
<dbReference type="Gene3D" id="3.30.70.100">
    <property type="match status" value="1"/>
</dbReference>
<dbReference type="Proteomes" id="UP001597124">
    <property type="component" value="Unassembled WGS sequence"/>
</dbReference>
<dbReference type="PROSITE" id="PS51725">
    <property type="entry name" value="ABM"/>
    <property type="match status" value="1"/>
</dbReference>
<sequence length="108" mass="12222">MARTNGHIAKFKIAPGRRAEAIEMLKPMFSQVAKEPGALLYIMHLPESDPDTIWFYERYADDSAFEVHSSSAAHDKALEDLLTVIDAPWELHWLNLEFGKGLPSPKQD</sequence>
<keyword evidence="3" id="KW-1185">Reference proteome</keyword>
<dbReference type="EMBL" id="JBHTIK010000008">
    <property type="protein sequence ID" value="MFD0849387.1"/>
    <property type="molecule type" value="Genomic_DNA"/>
</dbReference>
<evidence type="ECO:0000259" key="1">
    <source>
        <dbReference type="PROSITE" id="PS51725"/>
    </source>
</evidence>
<dbReference type="RefSeq" id="WP_381491856.1">
    <property type="nucleotide sequence ID" value="NZ_JBHTIK010000008.1"/>
</dbReference>
<dbReference type="InterPro" id="IPR011008">
    <property type="entry name" value="Dimeric_a/b-barrel"/>
</dbReference>
<keyword evidence="2" id="KW-0503">Monooxygenase</keyword>
<feature type="domain" description="ABM" evidence="1">
    <location>
        <begin position="5"/>
        <end position="93"/>
    </location>
</feature>
<dbReference type="SUPFAM" id="SSF54909">
    <property type="entry name" value="Dimeric alpha+beta barrel"/>
    <property type="match status" value="1"/>
</dbReference>
<dbReference type="PANTHER" id="PTHR33336">
    <property type="entry name" value="QUINOL MONOOXYGENASE YGIN-RELATED"/>
    <property type="match status" value="1"/>
</dbReference>